<feature type="region of interest" description="Disordered" evidence="1">
    <location>
        <begin position="1190"/>
        <end position="1245"/>
    </location>
</feature>
<reference evidence="2" key="1">
    <citation type="journal article" date="2014" name="BMC Genomics">
        <title>Characterizing the developmental transcriptome of the oriental fruit fly, Bactrocera dorsalis (Diptera: Tephritidae) through comparative genomic analysis with Drosophila melanogaster utilizing modENCODE datasets.</title>
        <authorList>
            <person name="Geib S.M."/>
            <person name="Calla B."/>
            <person name="Hall B."/>
            <person name="Hou S."/>
            <person name="Manoukis N.C."/>
        </authorList>
    </citation>
    <scope>NUCLEOTIDE SEQUENCE</scope>
    <source>
        <strain evidence="2">Punador</strain>
    </source>
</reference>
<dbReference type="EMBL" id="GAKP01021169">
    <property type="protein sequence ID" value="JAC37783.1"/>
    <property type="molecule type" value="Transcribed_RNA"/>
</dbReference>
<feature type="region of interest" description="Disordered" evidence="1">
    <location>
        <begin position="438"/>
        <end position="476"/>
    </location>
</feature>
<evidence type="ECO:0000313" key="2">
    <source>
        <dbReference type="EMBL" id="JAC37783.1"/>
    </source>
</evidence>
<feature type="region of interest" description="Disordered" evidence="1">
    <location>
        <begin position="1012"/>
        <end position="1036"/>
    </location>
</feature>
<feature type="region of interest" description="Disordered" evidence="1">
    <location>
        <begin position="866"/>
        <end position="896"/>
    </location>
</feature>
<feature type="region of interest" description="Disordered" evidence="1">
    <location>
        <begin position="780"/>
        <end position="802"/>
    </location>
</feature>
<feature type="region of interest" description="Disordered" evidence="1">
    <location>
        <begin position="605"/>
        <end position="647"/>
    </location>
</feature>
<organism evidence="2">
    <name type="scientific">Bactrocera dorsalis</name>
    <name type="common">Oriental fruit fly</name>
    <name type="synonym">Dacus dorsalis</name>
    <dbReference type="NCBI Taxonomy" id="27457"/>
    <lineage>
        <taxon>Eukaryota</taxon>
        <taxon>Metazoa</taxon>
        <taxon>Ecdysozoa</taxon>
        <taxon>Arthropoda</taxon>
        <taxon>Hexapoda</taxon>
        <taxon>Insecta</taxon>
        <taxon>Pterygota</taxon>
        <taxon>Neoptera</taxon>
        <taxon>Endopterygota</taxon>
        <taxon>Diptera</taxon>
        <taxon>Brachycera</taxon>
        <taxon>Muscomorpha</taxon>
        <taxon>Tephritoidea</taxon>
        <taxon>Tephritidae</taxon>
        <taxon>Bactrocera</taxon>
        <taxon>Bactrocera</taxon>
    </lineage>
</organism>
<name>A0A034V8B4_BACDO</name>
<feature type="compositionally biased region" description="Low complexity" evidence="1">
    <location>
        <begin position="785"/>
        <end position="795"/>
    </location>
</feature>
<feature type="compositionally biased region" description="Low complexity" evidence="1">
    <location>
        <begin position="739"/>
        <end position="751"/>
    </location>
</feature>
<accession>A0A034V8B4</accession>
<evidence type="ECO:0000256" key="1">
    <source>
        <dbReference type="SAM" id="MobiDB-lite"/>
    </source>
</evidence>
<feature type="compositionally biased region" description="Low complexity" evidence="1">
    <location>
        <begin position="634"/>
        <end position="647"/>
    </location>
</feature>
<feature type="compositionally biased region" description="Polar residues" evidence="1">
    <location>
        <begin position="1023"/>
        <end position="1036"/>
    </location>
</feature>
<dbReference type="AlphaFoldDB" id="A0A034V8B4"/>
<feature type="region of interest" description="Disordered" evidence="1">
    <location>
        <begin position="718"/>
        <end position="753"/>
    </location>
</feature>
<feature type="region of interest" description="Disordered" evidence="1">
    <location>
        <begin position="922"/>
        <end position="947"/>
    </location>
</feature>
<feature type="region of interest" description="Disordered" evidence="1">
    <location>
        <begin position="498"/>
        <end position="517"/>
    </location>
</feature>
<dbReference type="OrthoDB" id="6288751at2759"/>
<proteinExistence type="predicted"/>
<sequence length="1245" mass="131922">MGYMEGNMSGMDYSYGGGASHYPLWKPAGAYFPRGEAPPPYEEAVAISQAEALSAQCTVSVATTAHRAMGLNATVTPVELSAEMRRNMQQQQQQTLVQQHAIHMHQPTSSHSGSGGNCTTSLAGMPNTTQALHHVGALTSTAQPQLQHHQQSHNQITQSTTNLINININSGGNVTTIATGENHQPPYSLQHESGGNVLQEPLSHQSLQQQPQLMNTTHIGNSSGGRLHLTAATPSNSICVQTLSNGAGAHQPLSQSTQMMGINKSLHLQQQQQHHHQLTAANVACQALQQTMSSSIGSTSNSNECSYKNCHLNISASTALASSSTVGGSQQRRSQRTLPVTQDMLQHFVTVADVEISGNTVGYHSLPNGSGVGGGDREMELLSVATVPASTQYSGSQMTGAISTPSMDVLPLMTGEIATISNNTSDSVTQTAISAVSGSHTLPTNAHTQTLKSGNNSTNNSSNQNSKTPSSSRRYHRTIPRYFALTDPLSDKEAYGINKSKSENSSRGGASSTVSAVTSAKKPTCQCPVQHVPMSYMAATQLSNVAQCPNNSALLSALSSKLSAACQSSAASQTSSALSTLVTSHGSSSNGRSNTVTTLGYPQRVKSSNSLQQSSTNDVNSFGVGSTLKRTMHTTSTSTNTSTLTNNNNSNINATSVCSYDTKIATISKQVGDSSAADLGTAISSHHHHAAHHSHHTHHAHSVVVLPSQTHDESMPIVLGRVHKRSSGERERDRERARSASSGRASSNSSAHQLENSAATIYLNGKGDAYLNFPHPQNFSNRNSQQQLNYHQQQQTNETNPILPPKLHKSLTNLKSTTNNNHSITTTATEISCAAVTTPNPTTTATTCSSYTTVQTVYTLSKPSTSTAAHVSRKEHQTNHEPINGNGGTSSCSKNSPLSLTLPLSPGLANNFGGVSTSTGSGCGSSSGNITVGSQTHSSEKSSKINSSTFYPLQNNHVTYTLPKYISGKVSLNSTIASVVSKVPSVISIPVSGGEVDLFENNNSCVYALSHSNSTNSKHEPTAMSTSKSSSANGRSTTLPKILRAKKQQDVNATNNCNSNIGSSTIKHSTASGMTTAAASISSVSQCNMPVYPQQSTSSHVKTTATANATTQFNSIISDGDVLSSAKHLPVCTTSKNCQNPKEHFLPNDTSLDDDYLSECENCKIAQSAKYYLNAEEVGAIPQETMTLQRKSMDDNKEEQEQSYYRISHTLPTNPKKNAPVKNNNREPWFSTIPASSSSEEDVNE</sequence>
<feature type="compositionally biased region" description="Low complexity" evidence="1">
    <location>
        <begin position="1212"/>
        <end position="1223"/>
    </location>
</feature>
<feature type="compositionally biased region" description="Low complexity" evidence="1">
    <location>
        <begin position="453"/>
        <end position="472"/>
    </location>
</feature>
<feature type="compositionally biased region" description="Polar residues" evidence="1">
    <location>
        <begin position="438"/>
        <end position="452"/>
    </location>
</feature>
<protein>
    <submittedName>
        <fullName evidence="2">Uncharacterized protein</fullName>
    </submittedName>
</protein>
<feature type="compositionally biased region" description="Basic and acidic residues" evidence="1">
    <location>
        <begin position="726"/>
        <end position="738"/>
    </location>
</feature>
<feature type="compositionally biased region" description="Polar residues" evidence="1">
    <location>
        <begin position="605"/>
        <end position="624"/>
    </location>
</feature>